<reference evidence="10 11" key="1">
    <citation type="submission" date="2015-01" db="EMBL/GenBank/DDBJ databases">
        <title>Draft genome of the acidophilic iron oxidizer Ferrimicrobium acidiphilum strain T23.</title>
        <authorList>
            <person name="Poehlein A."/>
            <person name="Eisen S."/>
            <person name="Schloemann M."/>
            <person name="Johnson B.D."/>
            <person name="Daniel R."/>
            <person name="Muehling M."/>
        </authorList>
    </citation>
    <scope>NUCLEOTIDE SEQUENCE [LARGE SCALE GENOMIC DNA]</scope>
    <source>
        <strain evidence="10 11">T23</strain>
    </source>
</reference>
<dbReference type="OrthoDB" id="9811798at2"/>
<keyword evidence="11" id="KW-1185">Reference proteome</keyword>
<evidence type="ECO:0000256" key="4">
    <source>
        <dbReference type="ARBA" id="ARBA00022989"/>
    </source>
</evidence>
<dbReference type="Proteomes" id="UP000032336">
    <property type="component" value="Unassembled WGS sequence"/>
</dbReference>
<gene>
    <name evidence="10" type="primary">hyfB2</name>
    <name evidence="10" type="ORF">FEAC_25730</name>
</gene>
<keyword evidence="5 10" id="KW-0560">Oxidoreductase</keyword>
<dbReference type="GeneID" id="78373590"/>
<evidence type="ECO:0000259" key="9">
    <source>
        <dbReference type="Pfam" id="PF00361"/>
    </source>
</evidence>
<comment type="subcellular location">
    <subcellularLocation>
        <location evidence="1">Cell membrane</location>
        <topology evidence="1">Multi-pass membrane protein</topology>
    </subcellularLocation>
    <subcellularLocation>
        <location evidence="7">Membrane</location>
        <topology evidence="7">Multi-pass membrane protein</topology>
    </subcellularLocation>
</comment>
<evidence type="ECO:0000256" key="6">
    <source>
        <dbReference type="ARBA" id="ARBA00023136"/>
    </source>
</evidence>
<dbReference type="STRING" id="1121877.FEAC_25730"/>
<feature type="transmembrane region" description="Helical" evidence="8">
    <location>
        <begin position="373"/>
        <end position="393"/>
    </location>
</feature>
<evidence type="ECO:0000313" key="10">
    <source>
        <dbReference type="EMBL" id="KJE75674.1"/>
    </source>
</evidence>
<sequence>MIWTLIFIILAVTAAAALLSIVAPRPVVAESANQAAAAIDLVLVLWLLIIVPSRGVVGVDSLLLVDPFGVWVLVCLAVVYLFATVYARGYLREQGRSPRSLKVFYSLFACFALIMILSPIQNNPGLYWVGIDLTTLVSAVLVGLEPNRRAIEAAWKYLVVVAVGLSLALIGTILFYFAGTFIRGENYPMTWASFEAIAPKADPSLLLVAFLLVLVGFGTKAGLAPMHTWLPDAHSEGPTPVSVMLSGGLLNCAMLGIVRYLGVLRKTSMGADASRALVILGVASLVVAALFITRQRGIKRLAAYSSVEHIGIIALGFGFGGVLGTVGALYQMLNHSLTKSAVFFGAGNAIESYGTRQIAGVRRIADRFPVMGAAWLAAAVAAVGAPPFGLFLSELTIARGGIVSANPWAVGVMGVALIVIFIGFMGHFRKMFFAGPRHHHPHDGSVHALPITSVAPMLVAVTIVLVLGVWWPHPLWIYFTHIAATFGGR</sequence>
<feature type="domain" description="NADH:quinone oxidoreductase/Mrp antiporter transmembrane" evidence="9">
    <location>
        <begin position="127"/>
        <end position="419"/>
    </location>
</feature>
<feature type="transmembrane region" description="Helical" evidence="8">
    <location>
        <begin position="312"/>
        <end position="333"/>
    </location>
</feature>
<evidence type="ECO:0000256" key="5">
    <source>
        <dbReference type="ARBA" id="ARBA00023002"/>
    </source>
</evidence>
<name>A0A0D8FRT1_9ACTN</name>
<dbReference type="GO" id="GO:0016491">
    <property type="term" value="F:oxidoreductase activity"/>
    <property type="evidence" value="ECO:0007669"/>
    <property type="project" value="UniProtKB-KW"/>
</dbReference>
<feature type="transmembrane region" description="Helical" evidence="8">
    <location>
        <begin position="273"/>
        <end position="292"/>
    </location>
</feature>
<feature type="transmembrane region" description="Helical" evidence="8">
    <location>
        <begin position="6"/>
        <end position="23"/>
    </location>
</feature>
<evidence type="ECO:0000256" key="8">
    <source>
        <dbReference type="SAM" id="Phobius"/>
    </source>
</evidence>
<dbReference type="InterPro" id="IPR001750">
    <property type="entry name" value="ND/Mrp_TM"/>
</dbReference>
<dbReference type="RefSeq" id="WP_035390925.1">
    <property type="nucleotide sequence ID" value="NZ_JQKF01000033.1"/>
</dbReference>
<dbReference type="GO" id="GO:0005886">
    <property type="term" value="C:plasma membrane"/>
    <property type="evidence" value="ECO:0007669"/>
    <property type="project" value="UniProtKB-SubCell"/>
</dbReference>
<feature type="transmembrane region" description="Helical" evidence="8">
    <location>
        <begin position="157"/>
        <end position="184"/>
    </location>
</feature>
<proteinExistence type="predicted"/>
<feature type="transmembrane region" description="Helical" evidence="8">
    <location>
        <begin position="448"/>
        <end position="471"/>
    </location>
</feature>
<keyword evidence="3 7" id="KW-0812">Transmembrane</keyword>
<keyword evidence="6 8" id="KW-0472">Membrane</keyword>
<keyword evidence="2" id="KW-1003">Cell membrane</keyword>
<comment type="caution">
    <text evidence="10">The sequence shown here is derived from an EMBL/GenBank/DDBJ whole genome shotgun (WGS) entry which is preliminary data.</text>
</comment>
<evidence type="ECO:0000256" key="7">
    <source>
        <dbReference type="RuleBase" id="RU000320"/>
    </source>
</evidence>
<dbReference type="EMBL" id="JXUW01000032">
    <property type="protein sequence ID" value="KJE75674.1"/>
    <property type="molecule type" value="Genomic_DNA"/>
</dbReference>
<feature type="transmembrane region" description="Helical" evidence="8">
    <location>
        <begin position="68"/>
        <end position="91"/>
    </location>
</feature>
<dbReference type="PANTHER" id="PTHR42682:SF5">
    <property type="entry name" value="HYDROGENASE-4 COMPONENT F"/>
    <property type="match status" value="1"/>
</dbReference>
<dbReference type="PATRIC" id="fig|1121877.4.peg.2869"/>
<dbReference type="AlphaFoldDB" id="A0A0D8FRT1"/>
<evidence type="ECO:0000256" key="1">
    <source>
        <dbReference type="ARBA" id="ARBA00004651"/>
    </source>
</evidence>
<accession>A0A0D8FRT1</accession>
<organism evidence="10 11">
    <name type="scientific">Ferrimicrobium acidiphilum DSM 19497</name>
    <dbReference type="NCBI Taxonomy" id="1121877"/>
    <lineage>
        <taxon>Bacteria</taxon>
        <taxon>Bacillati</taxon>
        <taxon>Actinomycetota</taxon>
        <taxon>Acidimicrobiia</taxon>
        <taxon>Acidimicrobiales</taxon>
        <taxon>Acidimicrobiaceae</taxon>
        <taxon>Ferrimicrobium</taxon>
    </lineage>
</organism>
<evidence type="ECO:0000256" key="2">
    <source>
        <dbReference type="ARBA" id="ARBA00022475"/>
    </source>
</evidence>
<dbReference type="PANTHER" id="PTHR42682">
    <property type="entry name" value="HYDROGENASE-4 COMPONENT F"/>
    <property type="match status" value="1"/>
</dbReference>
<feature type="transmembrane region" description="Helical" evidence="8">
    <location>
        <begin position="35"/>
        <end position="56"/>
    </location>
</feature>
<dbReference type="Pfam" id="PF00361">
    <property type="entry name" value="Proton_antipo_M"/>
    <property type="match status" value="1"/>
</dbReference>
<feature type="transmembrane region" description="Helical" evidence="8">
    <location>
        <begin position="103"/>
        <end position="120"/>
    </location>
</feature>
<feature type="transmembrane region" description="Helical" evidence="8">
    <location>
        <begin position="243"/>
        <end position="261"/>
    </location>
</feature>
<feature type="transmembrane region" description="Helical" evidence="8">
    <location>
        <begin position="126"/>
        <end position="145"/>
    </location>
</feature>
<evidence type="ECO:0000313" key="11">
    <source>
        <dbReference type="Proteomes" id="UP000032336"/>
    </source>
</evidence>
<keyword evidence="4 8" id="KW-1133">Transmembrane helix</keyword>
<protein>
    <submittedName>
        <fullName evidence="10">Hydrogenase-4 component B</fullName>
        <ecNumber evidence="10">1.-.-.-</ecNumber>
    </submittedName>
</protein>
<dbReference type="InterPro" id="IPR052175">
    <property type="entry name" value="ComplexI-like_HydComp"/>
</dbReference>
<feature type="transmembrane region" description="Helical" evidence="8">
    <location>
        <begin position="204"/>
        <end position="223"/>
    </location>
</feature>
<feature type="transmembrane region" description="Helical" evidence="8">
    <location>
        <begin position="405"/>
        <end position="428"/>
    </location>
</feature>
<dbReference type="EC" id="1.-.-.-" evidence="10"/>
<evidence type="ECO:0000256" key="3">
    <source>
        <dbReference type="ARBA" id="ARBA00022692"/>
    </source>
</evidence>
<dbReference type="eggNOG" id="COG0651">
    <property type="taxonomic scope" value="Bacteria"/>
</dbReference>